<evidence type="ECO:0000256" key="4">
    <source>
        <dbReference type="ARBA" id="ARBA00022719"/>
    </source>
</evidence>
<evidence type="ECO:0000313" key="19">
    <source>
        <dbReference type="Proteomes" id="UP000694680"/>
    </source>
</evidence>
<dbReference type="InterPro" id="IPR023753">
    <property type="entry name" value="FAD/NAD-binding_dom"/>
</dbReference>
<dbReference type="AlphaFoldDB" id="A0A8C5ES38"/>
<comment type="catalytic activity">
    <reaction evidence="11">
        <text>a quinone + hydrogen sulfide + glutathione + H(+) = S-sulfanylglutathione + a quinol</text>
        <dbReference type="Rhea" id="RHEA:55156"/>
        <dbReference type="ChEBI" id="CHEBI:15378"/>
        <dbReference type="ChEBI" id="CHEBI:24646"/>
        <dbReference type="ChEBI" id="CHEBI:29919"/>
        <dbReference type="ChEBI" id="CHEBI:57925"/>
        <dbReference type="ChEBI" id="CHEBI:58905"/>
        <dbReference type="ChEBI" id="CHEBI:132124"/>
        <dbReference type="EC" id="1.8.5.8"/>
    </reaction>
    <physiologicalReaction direction="left-to-right" evidence="11">
        <dbReference type="Rhea" id="RHEA:55157"/>
    </physiologicalReaction>
</comment>
<reference evidence="18" key="1">
    <citation type="submission" date="2020-06" db="EMBL/GenBank/DDBJ databases">
        <authorList>
            <consortium name="Wellcome Sanger Institute Data Sharing"/>
        </authorList>
    </citation>
    <scope>NUCLEOTIDE SEQUENCE [LARGE SCALE GENOMIC DNA]</scope>
</reference>
<evidence type="ECO:0000256" key="13">
    <source>
        <dbReference type="ARBA" id="ARBA00060891"/>
    </source>
</evidence>
<name>A0A8C5ES38_GOUWI</name>
<keyword evidence="3" id="KW-0285">Flavoprotein</keyword>
<dbReference type="PANTHER" id="PTHR10632">
    <property type="entry name" value="SULFIDE:QUINONE OXIDOREDUCTASE"/>
    <property type="match status" value="1"/>
</dbReference>
<comment type="similarity">
    <text evidence="13">Belongs to the SQRD family.</text>
</comment>
<organism evidence="18 19">
    <name type="scientific">Gouania willdenowi</name>
    <name type="common">Blunt-snouted clingfish</name>
    <name type="synonym">Lepadogaster willdenowi</name>
    <dbReference type="NCBI Taxonomy" id="441366"/>
    <lineage>
        <taxon>Eukaryota</taxon>
        <taxon>Metazoa</taxon>
        <taxon>Chordata</taxon>
        <taxon>Craniata</taxon>
        <taxon>Vertebrata</taxon>
        <taxon>Euteleostomi</taxon>
        <taxon>Actinopterygii</taxon>
        <taxon>Neopterygii</taxon>
        <taxon>Teleostei</taxon>
        <taxon>Neoteleostei</taxon>
        <taxon>Acanthomorphata</taxon>
        <taxon>Ovalentaria</taxon>
        <taxon>Blenniimorphae</taxon>
        <taxon>Blenniiformes</taxon>
        <taxon>Gobiesocoidei</taxon>
        <taxon>Gobiesocidae</taxon>
        <taxon>Gobiesocinae</taxon>
        <taxon>Gouania</taxon>
    </lineage>
</organism>
<protein>
    <recommendedName>
        <fullName evidence="15">Sulfide:quinone oxidoreductase, mitochondrial</fullName>
        <ecNumber evidence="14">1.8.5.8</ecNumber>
    </recommendedName>
    <alternativeName>
        <fullName evidence="16">Sulfide quinone oxidoreductase</fullName>
    </alternativeName>
</protein>
<keyword evidence="19" id="KW-1185">Reference proteome</keyword>
<dbReference type="Pfam" id="PF07992">
    <property type="entry name" value="Pyr_redox_2"/>
    <property type="match status" value="1"/>
</dbReference>
<evidence type="ECO:0000256" key="6">
    <source>
        <dbReference type="ARBA" id="ARBA00022946"/>
    </source>
</evidence>
<dbReference type="GO" id="GO:0048038">
    <property type="term" value="F:quinone binding"/>
    <property type="evidence" value="ECO:0007669"/>
    <property type="project" value="UniProtKB-KW"/>
</dbReference>
<comment type="subcellular location">
    <subcellularLocation>
        <location evidence="2">Mitochondrion</location>
    </subcellularLocation>
</comment>
<comment type="catalytic activity">
    <reaction evidence="10">
        <text>ubiquinone-10 + hydrogen sulfide + glutathione + H(+) = S-sulfanylglutathione + ubiquinol-10</text>
        <dbReference type="Rhea" id="RHEA:62608"/>
        <dbReference type="ChEBI" id="CHEBI:15378"/>
        <dbReference type="ChEBI" id="CHEBI:29919"/>
        <dbReference type="ChEBI" id="CHEBI:46245"/>
        <dbReference type="ChEBI" id="CHEBI:57925"/>
        <dbReference type="ChEBI" id="CHEBI:58905"/>
        <dbReference type="ChEBI" id="CHEBI:64183"/>
    </reaction>
    <physiologicalReaction direction="left-to-right" evidence="10">
        <dbReference type="Rhea" id="RHEA:62609"/>
    </physiologicalReaction>
</comment>
<dbReference type="InterPro" id="IPR036188">
    <property type="entry name" value="FAD/NAD-bd_sf"/>
</dbReference>
<sequence length="427" mass="47683">MGFITAYFHLPLTRAFAKCHYKMLVLGGGSGGIAMSARMKRMLGAENVAVVEPSEMHYYQPLWTLVGAGAKSAASAGRSTASVMPSGVKWVKSKVQEINPDVNTVLTVDGTKISYEYLIVALGLQLHFERIKGLPEGFEHPKIGSNYSVQTVEKTKRALQDFKEGNAVFTFPNTPVKCAGAPQKIMYLSEDFFRKTGKRAKANVIYNTSLPVLFGIKKYADSLWEIVKSRDIQVNLRQNLIEVRPENQEAVFENLDNPSEIKVIEYEMLHVTPPMGPNLVVKASLLADESGWLDLNKETLQHMNYPNVFGIGDCTNLPTSKTAAAVAAQSAVLNRTIKKILKNEMPDKKYDGYTSCPLVTSYNTVMLAEFDYNGQPLETFPINQAKESRIMYHMKADIMPHLYWHGLLRGLWGGPEPFRKILHLGMK</sequence>
<proteinExistence type="inferred from homology"/>
<evidence type="ECO:0000256" key="2">
    <source>
        <dbReference type="ARBA" id="ARBA00004173"/>
    </source>
</evidence>
<keyword evidence="6" id="KW-0809">Transit peptide</keyword>
<dbReference type="GO" id="GO:0071949">
    <property type="term" value="F:FAD binding"/>
    <property type="evidence" value="ECO:0007669"/>
    <property type="project" value="TreeGrafter"/>
</dbReference>
<evidence type="ECO:0000256" key="11">
    <source>
        <dbReference type="ARBA" id="ARBA00052986"/>
    </source>
</evidence>
<evidence type="ECO:0000313" key="18">
    <source>
        <dbReference type="Ensembl" id="ENSGWIP00000023862.1"/>
    </source>
</evidence>
<dbReference type="GO" id="GO:0070221">
    <property type="term" value="P:sulfide oxidation, using sulfide:quinone oxidoreductase"/>
    <property type="evidence" value="ECO:0007669"/>
    <property type="project" value="TreeGrafter"/>
</dbReference>
<evidence type="ECO:0000256" key="15">
    <source>
        <dbReference type="ARBA" id="ARBA00070160"/>
    </source>
</evidence>
<dbReference type="GO" id="GO:0070224">
    <property type="term" value="F:sulfide:quinone oxidoreductase activity"/>
    <property type="evidence" value="ECO:0007669"/>
    <property type="project" value="TreeGrafter"/>
</dbReference>
<gene>
    <name evidence="18" type="primary">sqor</name>
</gene>
<keyword evidence="4" id="KW-0874">Quinone</keyword>
<reference evidence="18" key="3">
    <citation type="submission" date="2025-09" db="UniProtKB">
        <authorList>
            <consortium name="Ensembl"/>
        </authorList>
    </citation>
    <scope>IDENTIFICATION</scope>
</reference>
<dbReference type="SUPFAM" id="SSF51905">
    <property type="entry name" value="FAD/NAD(P)-binding domain"/>
    <property type="match status" value="2"/>
</dbReference>
<evidence type="ECO:0000256" key="14">
    <source>
        <dbReference type="ARBA" id="ARBA00066447"/>
    </source>
</evidence>
<evidence type="ECO:0000259" key="17">
    <source>
        <dbReference type="Pfam" id="PF07992"/>
    </source>
</evidence>
<dbReference type="GO" id="GO:0106436">
    <property type="term" value="F:glutathione-dependent sulfide quinone oxidoreductase activity"/>
    <property type="evidence" value="ECO:0007669"/>
    <property type="project" value="UniProtKB-EC"/>
</dbReference>
<comment type="cofactor">
    <cofactor evidence="1">
        <name>FAD</name>
        <dbReference type="ChEBI" id="CHEBI:57692"/>
    </cofactor>
</comment>
<evidence type="ECO:0000256" key="8">
    <source>
        <dbReference type="ARBA" id="ARBA00023128"/>
    </source>
</evidence>
<dbReference type="EC" id="1.8.5.8" evidence="14"/>
<comment type="function">
    <text evidence="12">Catalyzes the oxidation of hydrogen sulfide with the help of a quinone, such as ubiquinone-10, giving rise to thiosulfate and ultimately to sulfane (molecular sulfur) atoms. Requires an additional electron acceptor; can use sulfite, sulfide or cyanide (in vitro). It is believed the in vivo electron acceptor is glutathione.</text>
</comment>
<keyword evidence="8" id="KW-0496">Mitochondrion</keyword>
<evidence type="ECO:0000256" key="3">
    <source>
        <dbReference type="ARBA" id="ARBA00022630"/>
    </source>
</evidence>
<evidence type="ECO:0000256" key="12">
    <source>
        <dbReference type="ARBA" id="ARBA00059167"/>
    </source>
</evidence>
<evidence type="ECO:0000256" key="10">
    <source>
        <dbReference type="ARBA" id="ARBA00052810"/>
    </source>
</evidence>
<dbReference type="Ensembl" id="ENSGWIT00000026130.1">
    <property type="protein sequence ID" value="ENSGWIP00000023862.1"/>
    <property type="gene ID" value="ENSGWIG00000012616.1"/>
</dbReference>
<dbReference type="InterPro" id="IPR015904">
    <property type="entry name" value="Sulphide_quinone_reductase"/>
</dbReference>
<dbReference type="GO" id="GO:0005739">
    <property type="term" value="C:mitochondrion"/>
    <property type="evidence" value="ECO:0007669"/>
    <property type="project" value="UniProtKB-SubCell"/>
</dbReference>
<evidence type="ECO:0000256" key="9">
    <source>
        <dbReference type="ARBA" id="ARBA00051038"/>
    </source>
</evidence>
<evidence type="ECO:0000256" key="16">
    <source>
        <dbReference type="ARBA" id="ARBA00082958"/>
    </source>
</evidence>
<keyword evidence="7" id="KW-0560">Oxidoreductase</keyword>
<comment type="catalytic activity">
    <reaction evidence="9">
        <text>ubiquinone-10 + hydrogen sulfide + sulfite + 2 H(+) = ubiquinol-10 + thiosulfate</text>
        <dbReference type="Rhea" id="RHEA:38359"/>
        <dbReference type="ChEBI" id="CHEBI:15378"/>
        <dbReference type="ChEBI" id="CHEBI:17359"/>
        <dbReference type="ChEBI" id="CHEBI:29919"/>
        <dbReference type="ChEBI" id="CHEBI:33542"/>
        <dbReference type="ChEBI" id="CHEBI:46245"/>
        <dbReference type="ChEBI" id="CHEBI:64183"/>
    </reaction>
    <physiologicalReaction direction="left-to-right" evidence="9">
        <dbReference type="Rhea" id="RHEA:38360"/>
    </physiologicalReaction>
</comment>
<accession>A0A8C5ES38</accession>
<evidence type="ECO:0000256" key="1">
    <source>
        <dbReference type="ARBA" id="ARBA00001974"/>
    </source>
</evidence>
<dbReference type="FunFam" id="3.50.50.60:FF:000034">
    <property type="entry name" value="sulfide:quinone oxidoreductase, mitochondrial"/>
    <property type="match status" value="1"/>
</dbReference>
<dbReference type="Gene3D" id="3.50.50.60">
    <property type="entry name" value="FAD/NAD(P)-binding domain"/>
    <property type="match status" value="2"/>
</dbReference>
<reference evidence="18" key="2">
    <citation type="submission" date="2025-08" db="UniProtKB">
        <authorList>
            <consortium name="Ensembl"/>
        </authorList>
    </citation>
    <scope>IDENTIFICATION</scope>
</reference>
<evidence type="ECO:0000256" key="5">
    <source>
        <dbReference type="ARBA" id="ARBA00022827"/>
    </source>
</evidence>
<dbReference type="Proteomes" id="UP000694680">
    <property type="component" value="Chromosome 6"/>
</dbReference>
<evidence type="ECO:0000256" key="7">
    <source>
        <dbReference type="ARBA" id="ARBA00023002"/>
    </source>
</evidence>
<dbReference type="PANTHER" id="PTHR10632:SF2">
    <property type="entry name" value="SULFIDE:QUINONE OXIDOREDUCTASE, MITOCHONDRIAL"/>
    <property type="match status" value="1"/>
</dbReference>
<feature type="domain" description="FAD/NAD(P)-binding" evidence="17">
    <location>
        <begin position="21"/>
        <end position="324"/>
    </location>
</feature>
<keyword evidence="5" id="KW-0274">FAD</keyword>